<reference evidence="1 2" key="1">
    <citation type="submission" date="2017-11" db="EMBL/GenBank/DDBJ databases">
        <title>De-novo sequencing of pomegranate (Punica granatum L.) genome.</title>
        <authorList>
            <person name="Akparov Z."/>
            <person name="Amiraslanov A."/>
            <person name="Hajiyeva S."/>
            <person name="Abbasov M."/>
            <person name="Kaur K."/>
            <person name="Hamwieh A."/>
            <person name="Solovyev V."/>
            <person name="Salamov A."/>
            <person name="Braich B."/>
            <person name="Kosarev P."/>
            <person name="Mahmoud A."/>
            <person name="Hajiyev E."/>
            <person name="Babayeva S."/>
            <person name="Izzatullayeva V."/>
            <person name="Mammadov A."/>
            <person name="Mammadov A."/>
            <person name="Sharifova S."/>
            <person name="Ojaghi J."/>
            <person name="Eynullazada K."/>
            <person name="Bayramov B."/>
            <person name="Abdulazimova A."/>
            <person name="Shahmuradov I."/>
        </authorList>
    </citation>
    <scope>NUCLEOTIDE SEQUENCE [LARGE SCALE GENOMIC DNA]</scope>
    <source>
        <strain evidence="2">cv. AG2017</strain>
        <tissue evidence="1">Leaf</tissue>
    </source>
</reference>
<comment type="caution">
    <text evidence="1">The sequence shown here is derived from an EMBL/GenBank/DDBJ whole genome shotgun (WGS) entry which is preliminary data.</text>
</comment>
<dbReference type="EMBL" id="PGOL01000243">
    <property type="protein sequence ID" value="PKI73970.1"/>
    <property type="molecule type" value="Genomic_DNA"/>
</dbReference>
<keyword evidence="2" id="KW-1185">Reference proteome</keyword>
<sequence>MGQMSLSTKNLTKRCGMTWPVTQLTEDHGLGPKMLNYTETGAAKWDWATSNEVGPRKRPSEKARVTSLTRMHLIQTGIDSRPEALNFLHVRLEAFTFPTQDLIRVKSTFSVRSFTREGPSEAL</sequence>
<gene>
    <name evidence="1" type="ORF">CRG98_005587</name>
</gene>
<organism evidence="1 2">
    <name type="scientific">Punica granatum</name>
    <name type="common">Pomegranate</name>
    <dbReference type="NCBI Taxonomy" id="22663"/>
    <lineage>
        <taxon>Eukaryota</taxon>
        <taxon>Viridiplantae</taxon>
        <taxon>Streptophyta</taxon>
        <taxon>Embryophyta</taxon>
        <taxon>Tracheophyta</taxon>
        <taxon>Spermatophyta</taxon>
        <taxon>Magnoliopsida</taxon>
        <taxon>eudicotyledons</taxon>
        <taxon>Gunneridae</taxon>
        <taxon>Pentapetalae</taxon>
        <taxon>rosids</taxon>
        <taxon>malvids</taxon>
        <taxon>Myrtales</taxon>
        <taxon>Lythraceae</taxon>
        <taxon>Punica</taxon>
    </lineage>
</organism>
<name>A0A2I0L061_PUNGR</name>
<protein>
    <submittedName>
        <fullName evidence="1">Uncharacterized protein</fullName>
    </submittedName>
</protein>
<proteinExistence type="predicted"/>
<evidence type="ECO:0000313" key="2">
    <source>
        <dbReference type="Proteomes" id="UP000233551"/>
    </source>
</evidence>
<dbReference type="Proteomes" id="UP000233551">
    <property type="component" value="Unassembled WGS sequence"/>
</dbReference>
<dbReference type="AlphaFoldDB" id="A0A2I0L061"/>
<accession>A0A2I0L061</accession>
<evidence type="ECO:0000313" key="1">
    <source>
        <dbReference type="EMBL" id="PKI73970.1"/>
    </source>
</evidence>